<keyword evidence="3 5" id="KW-0456">Lyase</keyword>
<dbReference type="PANTHER" id="PTHR38683:SF1">
    <property type="entry name" value="CHORISMATE PYRUVATE-LYASE"/>
    <property type="match status" value="1"/>
</dbReference>
<evidence type="ECO:0000256" key="1">
    <source>
        <dbReference type="ARBA" id="ARBA00022490"/>
    </source>
</evidence>
<dbReference type="Pfam" id="PF04345">
    <property type="entry name" value="Chor_lyase"/>
    <property type="match status" value="1"/>
</dbReference>
<dbReference type="Proteomes" id="UP000219669">
    <property type="component" value="Unassembled WGS sequence"/>
</dbReference>
<dbReference type="RefSeq" id="WP_179655830.1">
    <property type="nucleotide sequence ID" value="NZ_CP083931.1"/>
</dbReference>
<evidence type="ECO:0000256" key="3">
    <source>
        <dbReference type="ARBA" id="ARBA00023239"/>
    </source>
</evidence>
<evidence type="ECO:0000256" key="2">
    <source>
        <dbReference type="ARBA" id="ARBA00022688"/>
    </source>
</evidence>
<sequence length="150" mass="16789">MLIWQTNFPQSAHAIHAIATAESLTQALSQRGNFAVQLDKLGETQSFPHFADFRLPETLFTRQVSLFLNDKMVVQAQSLCETTSAWRDILHCGNTSLGTILFSGSLNVQRSELQFALLPNGLLARRSWFTLNGETLYLVECFQAALNDLL</sequence>
<dbReference type="EMBL" id="OCNF01000009">
    <property type="protein sequence ID" value="SOD68581.1"/>
    <property type="molecule type" value="Genomic_DNA"/>
</dbReference>
<accession>A0A286ECD2</accession>
<keyword evidence="6" id="KW-1185">Reference proteome</keyword>
<dbReference type="Gene3D" id="3.40.1410.10">
    <property type="entry name" value="Chorismate lyase-like"/>
    <property type="match status" value="1"/>
</dbReference>
<dbReference type="PANTHER" id="PTHR38683">
    <property type="entry name" value="CHORISMATE PYRUVATE-LYASE"/>
    <property type="match status" value="1"/>
</dbReference>
<keyword evidence="4" id="KW-0670">Pyruvate</keyword>
<dbReference type="GO" id="GO:0005829">
    <property type="term" value="C:cytosol"/>
    <property type="evidence" value="ECO:0007669"/>
    <property type="project" value="TreeGrafter"/>
</dbReference>
<organism evidence="5 6">
    <name type="scientific">Alysiella filiformis DSM 16848</name>
    <dbReference type="NCBI Taxonomy" id="1120981"/>
    <lineage>
        <taxon>Bacteria</taxon>
        <taxon>Pseudomonadati</taxon>
        <taxon>Pseudomonadota</taxon>
        <taxon>Betaproteobacteria</taxon>
        <taxon>Neisseriales</taxon>
        <taxon>Neisseriaceae</taxon>
        <taxon>Alysiella</taxon>
    </lineage>
</organism>
<dbReference type="InterPro" id="IPR007440">
    <property type="entry name" value="Chorismate--pyruvate_lyase"/>
</dbReference>
<protein>
    <submittedName>
        <fullName evidence="5">Chorismate lyase</fullName>
    </submittedName>
</protein>
<keyword evidence="2" id="KW-0831">Ubiquinone biosynthesis</keyword>
<dbReference type="GO" id="GO:0008813">
    <property type="term" value="F:chorismate lyase activity"/>
    <property type="evidence" value="ECO:0007669"/>
    <property type="project" value="InterPro"/>
</dbReference>
<dbReference type="GO" id="GO:0006744">
    <property type="term" value="P:ubiquinone biosynthetic process"/>
    <property type="evidence" value="ECO:0007669"/>
    <property type="project" value="UniProtKB-KW"/>
</dbReference>
<dbReference type="SUPFAM" id="SSF64288">
    <property type="entry name" value="Chorismate lyase-like"/>
    <property type="match status" value="1"/>
</dbReference>
<dbReference type="InterPro" id="IPR028978">
    <property type="entry name" value="Chorismate_lyase_/UTRA_dom_sf"/>
</dbReference>
<evidence type="ECO:0000256" key="4">
    <source>
        <dbReference type="ARBA" id="ARBA00023317"/>
    </source>
</evidence>
<keyword evidence="1" id="KW-0963">Cytoplasm</keyword>
<proteinExistence type="predicted"/>
<evidence type="ECO:0000313" key="5">
    <source>
        <dbReference type="EMBL" id="SOD68581.1"/>
    </source>
</evidence>
<dbReference type="AlphaFoldDB" id="A0A286ECD2"/>
<name>A0A286ECD2_9NEIS</name>
<gene>
    <name evidence="5" type="ORF">SAMN02746062_01322</name>
</gene>
<evidence type="ECO:0000313" key="6">
    <source>
        <dbReference type="Proteomes" id="UP000219669"/>
    </source>
</evidence>
<reference evidence="5 6" key="1">
    <citation type="submission" date="2017-09" db="EMBL/GenBank/DDBJ databases">
        <authorList>
            <person name="Ehlers B."/>
            <person name="Leendertz F.H."/>
        </authorList>
    </citation>
    <scope>NUCLEOTIDE SEQUENCE [LARGE SCALE GENOMIC DNA]</scope>
    <source>
        <strain evidence="5 6">DSM 16848</strain>
    </source>
</reference>